<evidence type="ECO:0000313" key="2">
    <source>
        <dbReference type="Proteomes" id="UP000241367"/>
    </source>
</evidence>
<organism evidence="1 2">
    <name type="scientific">Bacillus phage Anath</name>
    <dbReference type="NCBI Taxonomy" id="2108114"/>
    <lineage>
        <taxon>Viruses</taxon>
        <taxon>Duplodnaviria</taxon>
        <taxon>Heunggongvirae</taxon>
        <taxon>Uroviricota</taxon>
        <taxon>Caudoviricetes</taxon>
        <taxon>Ehrlichviridae</taxon>
        <taxon>Anathvirus</taxon>
        <taxon>Anathvirus anath</taxon>
    </lineage>
</organism>
<reference evidence="2" key="1">
    <citation type="submission" date="2018-02" db="EMBL/GenBank/DDBJ databases">
        <authorList>
            <person name="Cohen D.B."/>
            <person name="Kent A.D."/>
        </authorList>
    </citation>
    <scope>NUCLEOTIDE SEQUENCE [LARGE SCALE GENOMIC DNA]</scope>
</reference>
<accession>A0A2P1JUK3</accession>
<proteinExistence type="predicted"/>
<keyword evidence="2" id="KW-1185">Reference proteome</keyword>
<dbReference type="EMBL" id="MG983742">
    <property type="protein sequence ID" value="AVO23045.1"/>
    <property type="molecule type" value="Genomic_DNA"/>
</dbReference>
<name>A0A2P1JUK3_9CAUD</name>
<dbReference type="Proteomes" id="UP000241367">
    <property type="component" value="Segment"/>
</dbReference>
<protein>
    <submittedName>
        <fullName evidence="1">Uncharacterized protein</fullName>
    </submittedName>
</protein>
<evidence type="ECO:0000313" key="1">
    <source>
        <dbReference type="EMBL" id="AVO23045.1"/>
    </source>
</evidence>
<sequence>MNYIAFVHFYDEATPFEFKLTHIEFMTSKRLLESGKYDFVSFGGQFVPKREIQTVKFMEVK</sequence>